<protein>
    <submittedName>
        <fullName evidence="2">Uncharacterized protein</fullName>
    </submittedName>
</protein>
<evidence type="ECO:0000313" key="2">
    <source>
        <dbReference type="EMBL" id="CAK9061333.1"/>
    </source>
</evidence>
<name>A0ABP0NC07_9DINO</name>
<dbReference type="Proteomes" id="UP001642484">
    <property type="component" value="Unassembled WGS sequence"/>
</dbReference>
<sequence length="125" mass="14275">MAQQSVLLLRLLAEGLCLPVALLRPSLRWRPGPGMPLQLYVKVSGKEDVIVALELLEAGWSLEDRTPDQLDSLQVFTREVLELLSLEDELLLAPLREEPEPFASRWMDTFFRIGRIQPWRPLTGL</sequence>
<proteinExistence type="predicted"/>
<accession>A0ABP0NC07</accession>
<organism evidence="2 3">
    <name type="scientific">Durusdinium trenchii</name>
    <dbReference type="NCBI Taxonomy" id="1381693"/>
    <lineage>
        <taxon>Eukaryota</taxon>
        <taxon>Sar</taxon>
        <taxon>Alveolata</taxon>
        <taxon>Dinophyceae</taxon>
        <taxon>Suessiales</taxon>
        <taxon>Symbiodiniaceae</taxon>
        <taxon>Durusdinium</taxon>
    </lineage>
</organism>
<keyword evidence="3" id="KW-1185">Reference proteome</keyword>
<gene>
    <name evidence="2" type="ORF">CCMP2556_LOCUS30155</name>
</gene>
<dbReference type="EMBL" id="CAXAMN010021605">
    <property type="protein sequence ID" value="CAK9061333.1"/>
    <property type="molecule type" value="Genomic_DNA"/>
</dbReference>
<feature type="chain" id="PRO_5047199923" evidence="1">
    <location>
        <begin position="18"/>
        <end position="125"/>
    </location>
</feature>
<reference evidence="2 3" key="1">
    <citation type="submission" date="2024-02" db="EMBL/GenBank/DDBJ databases">
        <authorList>
            <person name="Chen Y."/>
            <person name="Shah S."/>
            <person name="Dougan E. K."/>
            <person name="Thang M."/>
            <person name="Chan C."/>
        </authorList>
    </citation>
    <scope>NUCLEOTIDE SEQUENCE [LARGE SCALE GENOMIC DNA]</scope>
</reference>
<keyword evidence="1" id="KW-0732">Signal</keyword>
<evidence type="ECO:0000256" key="1">
    <source>
        <dbReference type="SAM" id="SignalP"/>
    </source>
</evidence>
<feature type="signal peptide" evidence="1">
    <location>
        <begin position="1"/>
        <end position="17"/>
    </location>
</feature>
<evidence type="ECO:0000313" key="3">
    <source>
        <dbReference type="Proteomes" id="UP001642484"/>
    </source>
</evidence>
<comment type="caution">
    <text evidence="2">The sequence shown here is derived from an EMBL/GenBank/DDBJ whole genome shotgun (WGS) entry which is preliminary data.</text>
</comment>